<proteinExistence type="predicted"/>
<dbReference type="Pfam" id="PF03415">
    <property type="entry name" value="Peptidase_C11"/>
    <property type="match status" value="1"/>
</dbReference>
<dbReference type="PANTHER" id="PTHR37835">
    <property type="entry name" value="ALPHA-CLOSTRIPAIN"/>
    <property type="match status" value="1"/>
</dbReference>
<accession>A0A939B4A4</accession>
<evidence type="ECO:0000313" key="1">
    <source>
        <dbReference type="EMBL" id="MBM6660867.1"/>
    </source>
</evidence>
<reference evidence="1 2" key="1">
    <citation type="journal article" date="2021" name="Sci. Rep.">
        <title>The distribution of antibiotic resistance genes in chicken gut microbiota commensals.</title>
        <authorList>
            <person name="Juricova H."/>
            <person name="Matiasovicova J."/>
            <person name="Kubasova T."/>
            <person name="Cejkova D."/>
            <person name="Rychlik I."/>
        </authorList>
    </citation>
    <scope>NUCLEOTIDE SEQUENCE [LARGE SCALE GENOMIC DNA]</scope>
    <source>
        <strain evidence="1 2">An819</strain>
    </source>
</reference>
<dbReference type="AlphaFoldDB" id="A0A939B4A4"/>
<organism evidence="1 2">
    <name type="scientific">Marseilla massiliensis</name>
    <dbReference type="NCBI Taxonomy" id="1841864"/>
    <lineage>
        <taxon>Bacteria</taxon>
        <taxon>Pseudomonadati</taxon>
        <taxon>Bacteroidota</taxon>
        <taxon>Bacteroidia</taxon>
        <taxon>Bacteroidales</taxon>
        <taxon>Prevotellaceae</taxon>
        <taxon>Marseilla</taxon>
    </lineage>
</organism>
<dbReference type="PANTHER" id="PTHR37835:SF1">
    <property type="entry name" value="ALPHA-CLOSTRIPAIN"/>
    <property type="match status" value="1"/>
</dbReference>
<dbReference type="Proteomes" id="UP000764045">
    <property type="component" value="Unassembled WGS sequence"/>
</dbReference>
<gene>
    <name evidence="1" type="ORF">H6B30_03705</name>
</gene>
<evidence type="ECO:0000313" key="2">
    <source>
        <dbReference type="Proteomes" id="UP000764045"/>
    </source>
</evidence>
<protein>
    <recommendedName>
        <fullName evidence="3">Clostripain family protein</fullName>
    </recommendedName>
</protein>
<dbReference type="EMBL" id="JACJJL010000004">
    <property type="protein sequence ID" value="MBM6660867.1"/>
    <property type="molecule type" value="Genomic_DNA"/>
</dbReference>
<keyword evidence="2" id="KW-1185">Reference proteome</keyword>
<sequence length="352" mass="38756">MYLPWSTDLTNYFYNNISDMKKAIEAQGLDGQRVLVFMCTTATEAQLFELVPDGSGCRQVKLRDYSSPSYTTAEGIASILADVKAEAPAEHYAMTIGCHGMGWVPVSQSRAMRLAPRQGYHWDAGGGPLTRFFGGRTPSVQTDITTLAEGIEGAGMHLDFILFDDCYMSSVEVAYDLRHVTDYLIACPTEIMAYGMPYAEVGAELLGEPDYEAVCSKFLDFYSSYTYPYGTIGVTRTSELDSLARVLRKIEAACDLDASLLPSLQRMDGYRPPIFYDLGDYVAALCTDTALLSEFEGQLDRAVPYKAHTPQYYSAFSGAEDIRAYSGITTSAPTTSSYAADWAATSWYEATH</sequence>
<dbReference type="Gene3D" id="3.40.50.11970">
    <property type="match status" value="1"/>
</dbReference>
<name>A0A939B4A4_9BACT</name>
<comment type="caution">
    <text evidence="1">The sequence shown here is derived from an EMBL/GenBank/DDBJ whole genome shotgun (WGS) entry which is preliminary data.</text>
</comment>
<evidence type="ECO:0008006" key="3">
    <source>
        <dbReference type="Google" id="ProtNLM"/>
    </source>
</evidence>
<dbReference type="InterPro" id="IPR005077">
    <property type="entry name" value="Peptidase_C11"/>
</dbReference>